<reference evidence="2" key="1">
    <citation type="journal article" date="2014" name="Front. Microbiol.">
        <title>High frequency of phylogenetically diverse reductive dehalogenase-homologous genes in deep subseafloor sedimentary metagenomes.</title>
        <authorList>
            <person name="Kawai M."/>
            <person name="Futagami T."/>
            <person name="Toyoda A."/>
            <person name="Takaki Y."/>
            <person name="Nishi S."/>
            <person name="Hori S."/>
            <person name="Arai W."/>
            <person name="Tsubouchi T."/>
            <person name="Morono Y."/>
            <person name="Uchiyama I."/>
            <person name="Ito T."/>
            <person name="Fujiyama A."/>
            <person name="Inagaki F."/>
            <person name="Takami H."/>
        </authorList>
    </citation>
    <scope>NUCLEOTIDE SEQUENCE</scope>
    <source>
        <strain evidence="2">Expedition CK06-06</strain>
    </source>
</reference>
<feature type="non-terminal residue" evidence="2">
    <location>
        <position position="1"/>
    </location>
</feature>
<dbReference type="InterPro" id="IPR002942">
    <property type="entry name" value="S4_RNA-bd"/>
</dbReference>
<dbReference type="SUPFAM" id="SSF55174">
    <property type="entry name" value="Alpha-L RNA-binding motif"/>
    <property type="match status" value="1"/>
</dbReference>
<organism evidence="2">
    <name type="scientific">marine sediment metagenome</name>
    <dbReference type="NCBI Taxonomy" id="412755"/>
    <lineage>
        <taxon>unclassified sequences</taxon>
        <taxon>metagenomes</taxon>
        <taxon>ecological metagenomes</taxon>
    </lineage>
</organism>
<proteinExistence type="predicted"/>
<dbReference type="EMBL" id="BARW01005768">
    <property type="protein sequence ID" value="GAI83060.1"/>
    <property type="molecule type" value="Genomic_DNA"/>
</dbReference>
<dbReference type="InterPro" id="IPR036986">
    <property type="entry name" value="S4_RNA-bd_sf"/>
</dbReference>
<feature type="domain" description="RNA-binding S4" evidence="1">
    <location>
        <begin position="1"/>
        <end position="33"/>
    </location>
</feature>
<dbReference type="CDD" id="cd00165">
    <property type="entry name" value="S4"/>
    <property type="match status" value="1"/>
</dbReference>
<protein>
    <recommendedName>
        <fullName evidence="1">RNA-binding S4 domain-containing protein</fullName>
    </recommendedName>
</protein>
<name>X1T680_9ZZZZ</name>
<evidence type="ECO:0000259" key="1">
    <source>
        <dbReference type="Pfam" id="PF01479"/>
    </source>
</evidence>
<dbReference type="GO" id="GO:0003723">
    <property type="term" value="F:RNA binding"/>
    <property type="evidence" value="ECO:0007669"/>
    <property type="project" value="InterPro"/>
</dbReference>
<accession>X1T680</accession>
<sequence length="49" mass="5211">SRSEANRLIAQGAVSIDGEKVSDNIAPVQSGSIIKVGKRRFAKVINTDN</sequence>
<dbReference type="PROSITE" id="PS50889">
    <property type="entry name" value="S4"/>
    <property type="match status" value="1"/>
</dbReference>
<gene>
    <name evidence="2" type="ORF">S12H4_12274</name>
</gene>
<evidence type="ECO:0000313" key="2">
    <source>
        <dbReference type="EMBL" id="GAI83060.1"/>
    </source>
</evidence>
<dbReference type="Gene3D" id="3.10.290.10">
    <property type="entry name" value="RNA-binding S4 domain"/>
    <property type="match status" value="1"/>
</dbReference>
<dbReference type="AlphaFoldDB" id="X1T680"/>
<comment type="caution">
    <text evidence="2">The sequence shown here is derived from an EMBL/GenBank/DDBJ whole genome shotgun (WGS) entry which is preliminary data.</text>
</comment>
<dbReference type="Pfam" id="PF01479">
    <property type="entry name" value="S4"/>
    <property type="match status" value="1"/>
</dbReference>